<comment type="similarity">
    <text evidence="2">Belongs to the EamA transporter family.</text>
</comment>
<feature type="transmembrane region" description="Helical" evidence="7">
    <location>
        <begin position="114"/>
        <end position="132"/>
    </location>
</feature>
<protein>
    <submittedName>
        <fullName evidence="9">EamA family transporter</fullName>
    </submittedName>
</protein>
<evidence type="ECO:0000256" key="5">
    <source>
        <dbReference type="ARBA" id="ARBA00023136"/>
    </source>
</evidence>
<dbReference type="PANTHER" id="PTHR32322">
    <property type="entry name" value="INNER MEMBRANE TRANSPORTER"/>
    <property type="match status" value="1"/>
</dbReference>
<comment type="caution">
    <text evidence="9">The sequence shown here is derived from an EMBL/GenBank/DDBJ whole genome shotgun (WGS) entry which is preliminary data.</text>
</comment>
<feature type="transmembrane region" description="Helical" evidence="7">
    <location>
        <begin position="243"/>
        <end position="265"/>
    </location>
</feature>
<feature type="transmembrane region" description="Helical" evidence="7">
    <location>
        <begin position="33"/>
        <end position="50"/>
    </location>
</feature>
<feature type="transmembrane region" description="Helical" evidence="7">
    <location>
        <begin position="171"/>
        <end position="195"/>
    </location>
</feature>
<comment type="subcellular location">
    <subcellularLocation>
        <location evidence="1">Membrane</location>
        <topology evidence="1">Multi-pass membrane protein</topology>
    </subcellularLocation>
</comment>
<feature type="transmembrane region" description="Helical" evidence="7">
    <location>
        <begin position="7"/>
        <end position="27"/>
    </location>
</feature>
<feature type="transmembrane region" description="Helical" evidence="7">
    <location>
        <begin position="271"/>
        <end position="288"/>
    </location>
</feature>
<evidence type="ECO:0000256" key="3">
    <source>
        <dbReference type="ARBA" id="ARBA00022692"/>
    </source>
</evidence>
<evidence type="ECO:0000313" key="9">
    <source>
        <dbReference type="EMBL" id="MBD3943804.1"/>
    </source>
</evidence>
<gene>
    <name evidence="9" type="ORF">IF188_19095</name>
</gene>
<feature type="transmembrane region" description="Helical" evidence="7">
    <location>
        <begin position="215"/>
        <end position="236"/>
    </location>
</feature>
<dbReference type="RefSeq" id="WP_191173395.1">
    <property type="nucleotide sequence ID" value="NZ_JACXZS010000016.1"/>
</dbReference>
<evidence type="ECO:0000256" key="7">
    <source>
        <dbReference type="SAM" id="Phobius"/>
    </source>
</evidence>
<evidence type="ECO:0000256" key="2">
    <source>
        <dbReference type="ARBA" id="ARBA00007362"/>
    </source>
</evidence>
<dbReference type="SUPFAM" id="SSF103481">
    <property type="entry name" value="Multidrug resistance efflux transporter EmrE"/>
    <property type="match status" value="2"/>
</dbReference>
<feature type="transmembrane region" description="Helical" evidence="7">
    <location>
        <begin position="138"/>
        <end position="159"/>
    </location>
</feature>
<feature type="compositionally biased region" description="Pro residues" evidence="6">
    <location>
        <begin position="297"/>
        <end position="306"/>
    </location>
</feature>
<evidence type="ECO:0000259" key="8">
    <source>
        <dbReference type="Pfam" id="PF00892"/>
    </source>
</evidence>
<keyword evidence="10" id="KW-1185">Reference proteome</keyword>
<feature type="region of interest" description="Disordered" evidence="6">
    <location>
        <begin position="290"/>
        <end position="321"/>
    </location>
</feature>
<feature type="transmembrane region" description="Helical" evidence="7">
    <location>
        <begin position="87"/>
        <end position="107"/>
    </location>
</feature>
<evidence type="ECO:0000256" key="4">
    <source>
        <dbReference type="ARBA" id="ARBA00022989"/>
    </source>
</evidence>
<feature type="domain" description="EamA" evidence="8">
    <location>
        <begin position="7"/>
        <end position="129"/>
    </location>
</feature>
<accession>A0ABR8NT40</accession>
<dbReference type="InterPro" id="IPR037185">
    <property type="entry name" value="EmrE-like"/>
</dbReference>
<dbReference type="EMBL" id="JACXZS010000016">
    <property type="protein sequence ID" value="MBD3943804.1"/>
    <property type="molecule type" value="Genomic_DNA"/>
</dbReference>
<feature type="compositionally biased region" description="Basic and acidic residues" evidence="6">
    <location>
        <begin position="311"/>
        <end position="321"/>
    </location>
</feature>
<sequence length="321" mass="32757">MNRRDMVLAAIVASFWGFNFVVIDWGMDGVPPLLFVAIRFSVVALAAFVVPRPRTSWRTVVGVGLFMSLGQFGLLYTSMALGLQPGLAALVLQAQAVFTILIAAAVLRERPTAPQIIGVGLGIVGLAIVAAGRGGDATALAVVLALAAAFSWGIGNVISRRAGAVSGPGRLGSLSLTVWSALVVPVPALALSFAVEGPDAIAAGLAAFGWESALSTLYTAGLCTIIGYSIWNALLARNPSAAVVPWVLLAPVVAMLSAALLLGQIPTPAEVVGGGLLVGGVLVTGLRTRRSATSSTAPPPLAPIPAPGRRALYDERAPSGR</sequence>
<proteinExistence type="inferred from homology"/>
<dbReference type="InterPro" id="IPR000620">
    <property type="entry name" value="EamA_dom"/>
</dbReference>
<dbReference type="PANTHER" id="PTHR32322:SF9">
    <property type="entry name" value="AMINO-ACID METABOLITE EFFLUX PUMP-RELATED"/>
    <property type="match status" value="1"/>
</dbReference>
<keyword evidence="5 7" id="KW-0472">Membrane</keyword>
<keyword evidence="3 7" id="KW-0812">Transmembrane</keyword>
<evidence type="ECO:0000256" key="6">
    <source>
        <dbReference type="SAM" id="MobiDB-lite"/>
    </source>
</evidence>
<reference evidence="9 10" key="1">
    <citation type="submission" date="2020-09" db="EMBL/GenBank/DDBJ databases">
        <title>Isolation and identification of active actinomycetes.</title>
        <authorList>
            <person name="Li X."/>
        </authorList>
    </citation>
    <scope>NUCLEOTIDE SEQUENCE [LARGE SCALE GENOMIC DNA]</scope>
    <source>
        <strain evidence="9 10">NEAU-LLC</strain>
    </source>
</reference>
<name>A0ABR8NT40_9MICO</name>
<organism evidence="9 10">
    <name type="scientific">Microbacterium helvum</name>
    <dbReference type="NCBI Taxonomy" id="2773713"/>
    <lineage>
        <taxon>Bacteria</taxon>
        <taxon>Bacillati</taxon>
        <taxon>Actinomycetota</taxon>
        <taxon>Actinomycetes</taxon>
        <taxon>Micrococcales</taxon>
        <taxon>Microbacteriaceae</taxon>
        <taxon>Microbacterium</taxon>
    </lineage>
</organism>
<keyword evidence="4 7" id="KW-1133">Transmembrane helix</keyword>
<dbReference type="InterPro" id="IPR050638">
    <property type="entry name" value="AA-Vitamin_Transporters"/>
</dbReference>
<evidence type="ECO:0000256" key="1">
    <source>
        <dbReference type="ARBA" id="ARBA00004141"/>
    </source>
</evidence>
<feature type="transmembrane region" description="Helical" evidence="7">
    <location>
        <begin position="57"/>
        <end position="81"/>
    </location>
</feature>
<evidence type="ECO:0000313" key="10">
    <source>
        <dbReference type="Proteomes" id="UP000598426"/>
    </source>
</evidence>
<dbReference type="Proteomes" id="UP000598426">
    <property type="component" value="Unassembled WGS sequence"/>
</dbReference>
<feature type="domain" description="EamA" evidence="8">
    <location>
        <begin position="140"/>
        <end position="284"/>
    </location>
</feature>
<dbReference type="Pfam" id="PF00892">
    <property type="entry name" value="EamA"/>
    <property type="match status" value="2"/>
</dbReference>